<evidence type="ECO:0000259" key="5">
    <source>
        <dbReference type="PROSITE" id="PS50089"/>
    </source>
</evidence>
<organism evidence="6 7">
    <name type="scientific">Trichuris trichiura</name>
    <name type="common">Whipworm</name>
    <name type="synonym">Trichocephalus trichiurus</name>
    <dbReference type="NCBI Taxonomy" id="36087"/>
    <lineage>
        <taxon>Eukaryota</taxon>
        <taxon>Metazoa</taxon>
        <taxon>Ecdysozoa</taxon>
        <taxon>Nematoda</taxon>
        <taxon>Enoplea</taxon>
        <taxon>Dorylaimia</taxon>
        <taxon>Trichinellida</taxon>
        <taxon>Trichuridae</taxon>
        <taxon>Trichuris</taxon>
    </lineage>
</organism>
<evidence type="ECO:0000313" key="6">
    <source>
        <dbReference type="EMBL" id="CDW53954.1"/>
    </source>
</evidence>
<reference evidence="6" key="2">
    <citation type="submission" date="2014-03" db="EMBL/GenBank/DDBJ databases">
        <title>The whipworm genome and dual-species transcriptomics of an intimate host-pathogen interaction.</title>
        <authorList>
            <person name="Foth B.J."/>
            <person name="Tsai I.J."/>
            <person name="Reid A.J."/>
            <person name="Bancroft A.J."/>
            <person name="Nichol S."/>
            <person name="Tracey A."/>
            <person name="Holroyd N."/>
            <person name="Cotton J.A."/>
            <person name="Stanley E.J."/>
            <person name="Zarowiecki M."/>
            <person name="Liu J.Z."/>
            <person name="Huckvale T."/>
            <person name="Cooper P.J."/>
            <person name="Grencis R.K."/>
            <person name="Berriman M."/>
        </authorList>
    </citation>
    <scope>NUCLEOTIDE SEQUENCE [LARGE SCALE GENOMIC DNA]</scope>
</reference>
<evidence type="ECO:0000313" key="7">
    <source>
        <dbReference type="Proteomes" id="UP000030665"/>
    </source>
</evidence>
<dbReference type="Proteomes" id="UP000030665">
    <property type="component" value="Unassembled WGS sequence"/>
</dbReference>
<dbReference type="GO" id="GO:0008270">
    <property type="term" value="F:zinc ion binding"/>
    <property type="evidence" value="ECO:0007669"/>
    <property type="project" value="UniProtKB-KW"/>
</dbReference>
<dbReference type="SUPFAM" id="SSF57850">
    <property type="entry name" value="RING/U-box"/>
    <property type="match status" value="1"/>
</dbReference>
<evidence type="ECO:0000256" key="1">
    <source>
        <dbReference type="ARBA" id="ARBA00022723"/>
    </source>
</evidence>
<keyword evidence="3" id="KW-0862">Zinc</keyword>
<feature type="domain" description="RING-type" evidence="5">
    <location>
        <begin position="50"/>
        <end position="89"/>
    </location>
</feature>
<dbReference type="Gene3D" id="3.30.40.10">
    <property type="entry name" value="Zinc/RING finger domain, C3HC4 (zinc finger)"/>
    <property type="match status" value="1"/>
</dbReference>
<dbReference type="InterPro" id="IPR013083">
    <property type="entry name" value="Znf_RING/FYVE/PHD"/>
</dbReference>
<dbReference type="PROSITE" id="PS50089">
    <property type="entry name" value="ZF_RING_2"/>
    <property type="match status" value="1"/>
</dbReference>
<reference evidence="6" key="1">
    <citation type="submission" date="2014-01" db="EMBL/GenBank/DDBJ databases">
        <authorList>
            <person name="Aslett M."/>
        </authorList>
    </citation>
    <scope>NUCLEOTIDE SEQUENCE</scope>
</reference>
<dbReference type="SMART" id="SM00184">
    <property type="entry name" value="RING"/>
    <property type="match status" value="1"/>
</dbReference>
<dbReference type="PANTHER" id="PTHR46858">
    <property type="entry name" value="OS05G0521000 PROTEIN"/>
    <property type="match status" value="1"/>
</dbReference>
<protein>
    <submittedName>
        <fullName evidence="6">Zf-C3HC4 3 domain containing protein</fullName>
    </submittedName>
</protein>
<dbReference type="PANTHER" id="PTHR46858:SF5">
    <property type="entry name" value="E3 UBIQUITIN-PROTEIN LIGASE APD1-RELATED"/>
    <property type="match status" value="1"/>
</dbReference>
<dbReference type="GO" id="GO:0061630">
    <property type="term" value="F:ubiquitin protein ligase activity"/>
    <property type="evidence" value="ECO:0007669"/>
    <property type="project" value="TreeGrafter"/>
</dbReference>
<dbReference type="InterPro" id="IPR001841">
    <property type="entry name" value="Znf_RING"/>
</dbReference>
<name>A0A077Z227_TRITR</name>
<sequence>MLLKVLRGCLSSKMWYRSNPFVTWYANLVSDSLSSAVAEWGDDQEEQDECKICMVSRVDSAFYPCGHYSMCYPCAKLTFRKQGVCPICRKPIRDVLKIFKS</sequence>
<accession>A0A077Z227</accession>
<dbReference type="Pfam" id="PF13920">
    <property type="entry name" value="zf-C3HC4_3"/>
    <property type="match status" value="1"/>
</dbReference>
<dbReference type="OrthoDB" id="5876665at2759"/>
<proteinExistence type="predicted"/>
<dbReference type="AlphaFoldDB" id="A0A077Z227"/>
<dbReference type="STRING" id="36087.A0A077Z227"/>
<gene>
    <name evidence="6" type="ORF">TTRE_0000222301</name>
</gene>
<dbReference type="EMBL" id="HG805874">
    <property type="protein sequence ID" value="CDW53954.1"/>
    <property type="molecule type" value="Genomic_DNA"/>
</dbReference>
<keyword evidence="7" id="KW-1185">Reference proteome</keyword>
<evidence type="ECO:0000256" key="2">
    <source>
        <dbReference type="ARBA" id="ARBA00022771"/>
    </source>
</evidence>
<keyword evidence="1" id="KW-0479">Metal-binding</keyword>
<evidence type="ECO:0000256" key="4">
    <source>
        <dbReference type="PROSITE-ProRule" id="PRU00175"/>
    </source>
</evidence>
<keyword evidence="2 4" id="KW-0863">Zinc-finger</keyword>
<evidence type="ECO:0000256" key="3">
    <source>
        <dbReference type="ARBA" id="ARBA00022833"/>
    </source>
</evidence>
<dbReference type="GO" id="GO:0016567">
    <property type="term" value="P:protein ubiquitination"/>
    <property type="evidence" value="ECO:0007669"/>
    <property type="project" value="TreeGrafter"/>
</dbReference>